<evidence type="ECO:0000313" key="1">
    <source>
        <dbReference type="EMBL" id="ROQ01926.1"/>
    </source>
</evidence>
<dbReference type="Proteomes" id="UP000278222">
    <property type="component" value="Unassembled WGS sequence"/>
</dbReference>
<proteinExistence type="predicted"/>
<protein>
    <submittedName>
        <fullName evidence="1">Uncharacterized protein</fullName>
    </submittedName>
</protein>
<dbReference type="InterPro" id="IPR008928">
    <property type="entry name" value="6-hairpin_glycosidase_sf"/>
</dbReference>
<comment type="caution">
    <text evidence="1">The sequence shown here is derived from an EMBL/GenBank/DDBJ whole genome shotgun (WGS) entry which is preliminary data.</text>
</comment>
<organism evidence="1 2">
    <name type="scientific">Stella humosa</name>
    <dbReference type="NCBI Taxonomy" id="94"/>
    <lineage>
        <taxon>Bacteria</taxon>
        <taxon>Pseudomonadati</taxon>
        <taxon>Pseudomonadota</taxon>
        <taxon>Alphaproteobacteria</taxon>
        <taxon>Rhodospirillales</taxon>
        <taxon>Stellaceae</taxon>
        <taxon>Stella</taxon>
    </lineage>
</organism>
<sequence length="519" mass="57970">MAFLRDGKDWLHPIYACLRRRGRRLWHGWSEGGQHAWIEAARRDHPTADRMELFLPQRRIPLAGPGPSPRRWGGVFGVEVCHGGRYARMAPSHMIAANHSWDRALAQCRAMLAPDPAGGDAHRLEGPTVLLPLDGSAAPCTWHRSGHPVAIAAVTDEWVRALAHRLGGWLLAQTAPDGRLAYKYWPSRGAESAANNSVRQFMGTLALGRFARWTGDPEALAAAERNLDYQLRTFYRAQPDGSAVIEHGGSAKLGAAAIAGLALLEAPSTPERADALGRLARGIELLWRPSGAFRTFHHPPDRNDNQNFYPGEAALFWAHLYARERDPVVLTRLLRTLDHYRDWHRANRNPAFIPWHVQAHAALYDATGLDQRVPFIFEMVDWLLPMQQWETAPDEDMRGRFWDPARPDFGPPHAASTGAYLEGLAAAIGVARAVGENKRAKLYEQAFRRGLRSIGQLTYGDEMDFFYISRRNRVNGGVRTEVYDNTIRVDNVQHPLMAILGMIPSKRAAPVLGRPPAET</sequence>
<dbReference type="OrthoDB" id="9810718at2"/>
<accession>A0A3N1MLQ6</accession>
<gene>
    <name evidence="1" type="ORF">EDC65_1113</name>
</gene>
<dbReference type="SUPFAM" id="SSF48208">
    <property type="entry name" value="Six-hairpin glycosidases"/>
    <property type="match status" value="1"/>
</dbReference>
<dbReference type="EMBL" id="RJKX01000011">
    <property type="protein sequence ID" value="ROQ01926.1"/>
    <property type="molecule type" value="Genomic_DNA"/>
</dbReference>
<keyword evidence="2" id="KW-1185">Reference proteome</keyword>
<reference evidence="1 2" key="1">
    <citation type="submission" date="2018-11" db="EMBL/GenBank/DDBJ databases">
        <title>Genomic Encyclopedia of Type Strains, Phase IV (KMG-IV): sequencing the most valuable type-strain genomes for metagenomic binning, comparative biology and taxonomic classification.</title>
        <authorList>
            <person name="Goeker M."/>
        </authorList>
    </citation>
    <scope>NUCLEOTIDE SEQUENCE [LARGE SCALE GENOMIC DNA]</scope>
    <source>
        <strain evidence="1 2">DSM 5900</strain>
    </source>
</reference>
<dbReference type="AlphaFoldDB" id="A0A3N1MLQ6"/>
<dbReference type="GO" id="GO:0005975">
    <property type="term" value="P:carbohydrate metabolic process"/>
    <property type="evidence" value="ECO:0007669"/>
    <property type="project" value="InterPro"/>
</dbReference>
<evidence type="ECO:0000313" key="2">
    <source>
        <dbReference type="Proteomes" id="UP000278222"/>
    </source>
</evidence>
<name>A0A3N1MLQ6_9PROT</name>
<dbReference type="RefSeq" id="WP_123688634.1">
    <property type="nucleotide sequence ID" value="NZ_AP019700.1"/>
</dbReference>